<dbReference type="GO" id="GO:0015074">
    <property type="term" value="P:DNA integration"/>
    <property type="evidence" value="ECO:0007669"/>
    <property type="project" value="InterPro"/>
</dbReference>
<protein>
    <submittedName>
        <fullName evidence="2">Putative ribonuclease H-like domain-containing protein</fullName>
    </submittedName>
</protein>
<proteinExistence type="predicted"/>
<dbReference type="Gene3D" id="3.30.420.10">
    <property type="entry name" value="Ribonuclease H-like superfamily/Ribonuclease H"/>
    <property type="match status" value="1"/>
</dbReference>
<organism evidence="2">
    <name type="scientific">Tanacetum cinerariifolium</name>
    <name type="common">Dalmatian daisy</name>
    <name type="synonym">Chrysanthemum cinerariifolium</name>
    <dbReference type="NCBI Taxonomy" id="118510"/>
    <lineage>
        <taxon>Eukaryota</taxon>
        <taxon>Viridiplantae</taxon>
        <taxon>Streptophyta</taxon>
        <taxon>Embryophyta</taxon>
        <taxon>Tracheophyta</taxon>
        <taxon>Spermatophyta</taxon>
        <taxon>Magnoliopsida</taxon>
        <taxon>eudicotyledons</taxon>
        <taxon>Gunneridae</taxon>
        <taxon>Pentapetalae</taxon>
        <taxon>asterids</taxon>
        <taxon>campanulids</taxon>
        <taxon>Asterales</taxon>
        <taxon>Asteraceae</taxon>
        <taxon>Asteroideae</taxon>
        <taxon>Anthemideae</taxon>
        <taxon>Anthemidinae</taxon>
        <taxon>Tanacetum</taxon>
    </lineage>
</organism>
<dbReference type="SUPFAM" id="SSF53098">
    <property type="entry name" value="Ribonuclease H-like"/>
    <property type="match status" value="1"/>
</dbReference>
<dbReference type="PANTHER" id="PTHR42648:SF32">
    <property type="entry name" value="RIBONUCLEASE H-LIKE DOMAIN, GAG-PRE-INTEGRASE DOMAIN PROTEIN-RELATED"/>
    <property type="match status" value="1"/>
</dbReference>
<accession>A0A699Q669</accession>
<dbReference type="AlphaFoldDB" id="A0A699Q669"/>
<evidence type="ECO:0000259" key="1">
    <source>
        <dbReference type="PROSITE" id="PS50994"/>
    </source>
</evidence>
<reference evidence="2" key="1">
    <citation type="journal article" date="2019" name="Sci. Rep.">
        <title>Draft genome of Tanacetum cinerariifolium, the natural source of mosquito coil.</title>
        <authorList>
            <person name="Yamashiro T."/>
            <person name="Shiraishi A."/>
            <person name="Satake H."/>
            <person name="Nakayama K."/>
        </authorList>
    </citation>
    <scope>NUCLEOTIDE SEQUENCE</scope>
</reference>
<dbReference type="GO" id="GO:0003676">
    <property type="term" value="F:nucleic acid binding"/>
    <property type="evidence" value="ECO:0007669"/>
    <property type="project" value="InterPro"/>
</dbReference>
<comment type="caution">
    <text evidence="2">The sequence shown here is derived from an EMBL/GenBank/DDBJ whole genome shotgun (WGS) entry which is preliminary data.</text>
</comment>
<feature type="non-terminal residue" evidence="2">
    <location>
        <position position="252"/>
    </location>
</feature>
<feature type="domain" description="Integrase catalytic" evidence="1">
    <location>
        <begin position="53"/>
        <end position="219"/>
    </location>
</feature>
<name>A0A699Q669_TANCI</name>
<evidence type="ECO:0000313" key="2">
    <source>
        <dbReference type="EMBL" id="GFC61163.1"/>
    </source>
</evidence>
<dbReference type="InterPro" id="IPR039537">
    <property type="entry name" value="Retrotran_Ty1/copia-like"/>
</dbReference>
<gene>
    <name evidence="2" type="ORF">Tci_833133</name>
</gene>
<dbReference type="InterPro" id="IPR001584">
    <property type="entry name" value="Integrase_cat-core"/>
</dbReference>
<dbReference type="InterPro" id="IPR012337">
    <property type="entry name" value="RNaseH-like_sf"/>
</dbReference>
<sequence length="252" mass="28691">MCDKKNNGLFTDTECLVLSSDFKLSDASQVLLRVPRENRKQHRASCKSKTVSSVDQPLFRLHMDLFGPIFVKSLSKKNYCLVITDDYNRFSWVFFLASKDETPSILKTFIIGLENLLSLKVKIIRCDNETEFKNADLNQFCGLKGIKREFSIPRTPQQNAIAERKNRTLIEAARTLLANLLLPIPFWAETVNTACYVQNRVLVTKPHNKTPYELLRGRLPSIGFMIPFGCPVTILNTLDPLGKFQGKVDEGF</sequence>
<dbReference type="PROSITE" id="PS50994">
    <property type="entry name" value="INTEGRASE"/>
    <property type="match status" value="1"/>
</dbReference>
<dbReference type="PANTHER" id="PTHR42648">
    <property type="entry name" value="TRANSPOSASE, PUTATIVE-RELATED"/>
    <property type="match status" value="1"/>
</dbReference>
<dbReference type="InterPro" id="IPR036397">
    <property type="entry name" value="RNaseH_sf"/>
</dbReference>
<dbReference type="Pfam" id="PF00665">
    <property type="entry name" value="rve"/>
    <property type="match status" value="1"/>
</dbReference>
<dbReference type="EMBL" id="BKCJ010988488">
    <property type="protein sequence ID" value="GFC61163.1"/>
    <property type="molecule type" value="Genomic_DNA"/>
</dbReference>